<gene>
    <name evidence="2" type="ORF">TRFO_12361</name>
</gene>
<dbReference type="RefSeq" id="XP_068370543.1">
    <property type="nucleotide sequence ID" value="XM_068496589.1"/>
</dbReference>
<dbReference type="VEuPathDB" id="TrichDB:TRFO_12361"/>
<dbReference type="Proteomes" id="UP000179807">
    <property type="component" value="Unassembled WGS sequence"/>
</dbReference>
<feature type="repeat" description="HEAT" evidence="1">
    <location>
        <begin position="405"/>
        <end position="440"/>
    </location>
</feature>
<evidence type="ECO:0008006" key="4">
    <source>
        <dbReference type="Google" id="ProtNLM"/>
    </source>
</evidence>
<dbReference type="Gene3D" id="1.25.10.10">
    <property type="entry name" value="Leucine-rich Repeat Variant"/>
    <property type="match status" value="1"/>
</dbReference>
<dbReference type="EMBL" id="MLAK01000003">
    <property type="protein sequence ID" value="OHT17407.1"/>
    <property type="molecule type" value="Genomic_DNA"/>
</dbReference>
<evidence type="ECO:0000313" key="2">
    <source>
        <dbReference type="EMBL" id="OHT17407.1"/>
    </source>
</evidence>
<reference evidence="2" key="1">
    <citation type="submission" date="2016-10" db="EMBL/GenBank/DDBJ databases">
        <authorList>
            <person name="Benchimol M."/>
            <person name="Almeida L.G."/>
            <person name="Vasconcelos A.T."/>
            <person name="Perreira-Neves A."/>
            <person name="Rosa I.A."/>
            <person name="Tasca T."/>
            <person name="Bogo M.R."/>
            <person name="de Souza W."/>
        </authorList>
    </citation>
    <scope>NUCLEOTIDE SEQUENCE [LARGE SCALE GENOMIC DNA]</scope>
    <source>
        <strain evidence="2">K</strain>
    </source>
</reference>
<proteinExistence type="predicted"/>
<dbReference type="InterPro" id="IPR011989">
    <property type="entry name" value="ARM-like"/>
</dbReference>
<dbReference type="PANTHER" id="PTHR37743:SF1">
    <property type="entry name" value="ARM REPEAT SUPERFAMILY PROTEIN"/>
    <property type="match status" value="1"/>
</dbReference>
<dbReference type="InterPro" id="IPR021133">
    <property type="entry name" value="HEAT_type_2"/>
</dbReference>
<protein>
    <recommendedName>
        <fullName evidence="4">HEAT repeat family protein</fullName>
    </recommendedName>
</protein>
<comment type="caution">
    <text evidence="2">The sequence shown here is derived from an EMBL/GenBank/DDBJ whole genome shotgun (WGS) entry which is preliminary data.</text>
</comment>
<dbReference type="GeneID" id="94831293"/>
<organism evidence="2 3">
    <name type="scientific">Tritrichomonas foetus</name>
    <dbReference type="NCBI Taxonomy" id="1144522"/>
    <lineage>
        <taxon>Eukaryota</taxon>
        <taxon>Metamonada</taxon>
        <taxon>Parabasalia</taxon>
        <taxon>Tritrichomonadida</taxon>
        <taxon>Tritrichomonadidae</taxon>
        <taxon>Tritrichomonas</taxon>
    </lineage>
</organism>
<dbReference type="PANTHER" id="PTHR37743">
    <property type="entry name" value="ARM REPEAT SUPERFAMILY PROTEIN"/>
    <property type="match status" value="1"/>
</dbReference>
<dbReference type="InterPro" id="IPR016024">
    <property type="entry name" value="ARM-type_fold"/>
</dbReference>
<dbReference type="OrthoDB" id="79603at2759"/>
<name>A0A1J4L1K9_9EUKA</name>
<keyword evidence="3" id="KW-1185">Reference proteome</keyword>
<evidence type="ECO:0000256" key="1">
    <source>
        <dbReference type="PROSITE-ProRule" id="PRU00103"/>
    </source>
</evidence>
<dbReference type="SUPFAM" id="SSF48371">
    <property type="entry name" value="ARM repeat"/>
    <property type="match status" value="1"/>
</dbReference>
<accession>A0A1J4L1K9</accession>
<dbReference type="PROSITE" id="PS50077">
    <property type="entry name" value="HEAT_REPEAT"/>
    <property type="match status" value="1"/>
</dbReference>
<sequence>MNQAKNVSQSFDLLVANHNKLNGSKTESMEVACETVFASFTKDPSSILGPICEQITRTTKKSRRMPYLNVAQWLHEKGTTDFDKFISSSISGFLEDSSLKRQVMGCCVIIRILAISSCGKSIINPLIDIIQTFTSSQASLFEMEIFNTTLFLLSVLAITDVKLQLCVSRFAIWMKNVHQISSVSSRELLKILKENSGDYSYVKFIPLIRSDIPPSLDKCRDIWARIVPSPFSSPIDWIELGIVLGRFEDEKIREQIASLSTEQGQFSSILTVALSAQNESIQNVARALFRFGVHGKETAAFDPHSLSQILEQSDDLTEIAITFLSEMALANAKECVPQLFPLLQSDKPSARKNSLELLSRILKGNLKPSIRQMIATSLLPLVGDDAITVRVDIPKLFVSVSPTFIVPPLIRLLSDKDERKRSTASSSISLILKETKSPDVLLDTILNCTLGGVAQQIKSPADISANTSDTKAAERAMKLVEQWANESKNKIMLDPSPVLERFWKNPSNEIYVSFIAKSAPLYDQARLLAAIIEKIKKNSTELFDRLAPLLVLRSQSVSFFMTREVSASPLFSLLFHNDETEEKAFRNLRCELLSRFSPSFVMPQLIEYGIMNKFSLCIICYSGQTHPDMLPLPYVVDEIENNILQVENELFIPFCDAFYFSDRKRFINFAINQNGSHRGIMMLNSAVRKFTPQDCNHMISSGILEKILAMKFQPEEEQIAIELLFVFSFQCKDVGLGSYWENMFDIASHYSDSSKPNVRFAALKLIGAILSNPAAESHLLGAVERIQHIVSLAADDQANPQIRALANELNKVFNPSSLVTELPQ</sequence>
<dbReference type="AlphaFoldDB" id="A0A1J4L1K9"/>
<evidence type="ECO:0000313" key="3">
    <source>
        <dbReference type="Proteomes" id="UP000179807"/>
    </source>
</evidence>